<dbReference type="InterPro" id="IPR042099">
    <property type="entry name" value="ANL_N_sf"/>
</dbReference>
<dbReference type="InterPro" id="IPR000873">
    <property type="entry name" value="AMP-dep_synth/lig_dom"/>
</dbReference>
<dbReference type="RefSeq" id="WP_044485804.1">
    <property type="nucleotide sequence ID" value="NZ_KK328284.1"/>
</dbReference>
<dbReference type="EMBL" id="JLXW01000008">
    <property type="protein sequence ID" value="KBZ62274.1"/>
    <property type="molecule type" value="Genomic_DNA"/>
</dbReference>
<keyword evidence="5" id="KW-1185">Reference proteome</keyword>
<dbReference type="InterPro" id="IPR020845">
    <property type="entry name" value="AMP-binding_CS"/>
</dbReference>
<reference evidence="4 5" key="1">
    <citation type="submission" date="2014-04" db="EMBL/GenBank/DDBJ databases">
        <title>The Genome Sequence of Mycobacterium tuberculosis TKK-01-0051.</title>
        <authorList>
            <consortium name="The Broad Institute Genomics Platform"/>
            <consortium name="The Broad Institute Genome Sequencing Center for Infectious Disease"/>
            <person name="Earl A.M."/>
            <person name="Cohen K."/>
            <person name="Pym A."/>
            <person name="Bishai W."/>
            <person name="Maharaj K."/>
            <person name="Desjardins C."/>
            <person name="Abeel T."/>
            <person name="Young S."/>
            <person name="Zeng Q."/>
            <person name="Gargeya S."/>
            <person name="Abouelleil A."/>
            <person name="Alvarado L."/>
            <person name="Chapman S.B."/>
            <person name="Gainer-Dewar J."/>
            <person name="Goldberg J."/>
            <person name="Griggs A."/>
            <person name="Gujja S."/>
            <person name="Hansen M."/>
            <person name="Howarth C."/>
            <person name="Imamovic A."/>
            <person name="Larimer J."/>
            <person name="Murphy C."/>
            <person name="Naylor J."/>
            <person name="Pearson M."/>
            <person name="Poon T.W."/>
            <person name="Priest M."/>
            <person name="Roberts A."/>
            <person name="Saif S."/>
            <person name="Shea T."/>
            <person name="Sykes S."/>
            <person name="Wortman J."/>
            <person name="Nusbaum C."/>
            <person name="Birren B."/>
        </authorList>
    </citation>
    <scope>NUCLEOTIDE SEQUENCE [LARGE SCALE GENOMIC DNA]</scope>
    <source>
        <strain evidence="4 5">TKK-01-0051</strain>
    </source>
</reference>
<evidence type="ECO:0000313" key="5">
    <source>
        <dbReference type="Proteomes" id="UP000025947"/>
    </source>
</evidence>
<organism evidence="4 5">
    <name type="scientific">Mycobacterium [tuberculosis] TKK-01-0051</name>
    <dbReference type="NCBI Taxonomy" id="1324261"/>
    <lineage>
        <taxon>Bacteria</taxon>
        <taxon>Bacillati</taxon>
        <taxon>Actinomycetota</taxon>
        <taxon>Actinomycetes</taxon>
        <taxon>Mycobacteriales</taxon>
        <taxon>Mycobacteriaceae</taxon>
        <taxon>Mycobacterium</taxon>
        <taxon>Mycobacterium avium complex (MAC)</taxon>
    </lineage>
</organism>
<protein>
    <recommendedName>
        <fullName evidence="3">AMP-dependent synthetase/ligase domain-containing protein</fullName>
    </recommendedName>
</protein>
<dbReference type="PANTHER" id="PTHR43272:SF33">
    <property type="entry name" value="AMP-BINDING DOMAIN-CONTAINING PROTEIN-RELATED"/>
    <property type="match status" value="1"/>
</dbReference>
<dbReference type="Pfam" id="PF23562">
    <property type="entry name" value="AMP-binding_C_3"/>
    <property type="match status" value="1"/>
</dbReference>
<dbReference type="HOGENOM" id="CLU_000022_45_5_11"/>
<dbReference type="PANTHER" id="PTHR43272">
    <property type="entry name" value="LONG-CHAIN-FATTY-ACID--COA LIGASE"/>
    <property type="match status" value="1"/>
</dbReference>
<dbReference type="AlphaFoldDB" id="A0A051TZA6"/>
<proteinExistence type="predicted"/>
<name>A0A051TZA6_9MYCO</name>
<dbReference type="SUPFAM" id="SSF56801">
    <property type="entry name" value="Acetyl-CoA synthetase-like"/>
    <property type="match status" value="1"/>
</dbReference>
<dbReference type="PROSITE" id="PS00455">
    <property type="entry name" value="AMP_BINDING"/>
    <property type="match status" value="1"/>
</dbReference>
<evidence type="ECO:0000259" key="3">
    <source>
        <dbReference type="Pfam" id="PF00501"/>
    </source>
</evidence>
<keyword evidence="2" id="KW-0067">ATP-binding</keyword>
<feature type="domain" description="AMP-dependent synthetase/ligase" evidence="3">
    <location>
        <begin position="30"/>
        <end position="439"/>
    </location>
</feature>
<gene>
    <name evidence="4" type="ORF">K875_03195</name>
</gene>
<sequence length="622" mass="67564">MTAIAASAERPDFAKIENRAPSVAHMFLNRVAASPHREAFRYPQDHSWESVTWQQVGDRVCNVAGGLVALGIAPEDRVALVSSTRYEWVLVDFAVMCAGAATTTVYPTTNDRDTAYILGNSGSKVVIVENRSQLDKLLTHRADLPDVSKIVVIDGNGDGDWVITLGELEQLGKQLLADSSDAVTQRVAAIGPGQLASLIYTSGTTGRPKGVRLTHGAWTYTAAAIDALDILGPNDLNYLWLPLAHAFGKVMLALPLQIGFPTAIDGRVERIVDNLAALHPTIMGAAPRIFEKAHARIQETIAEQGRFRRKVFDWSIAVGLKVSTARQAGKKPSLTSSLAYKVADRLVFSTIRQRFGGRLRFFVSAAAALDRDVAQWFDAVGIVVLEGYGLTETAAASFINRPGAYRFGTVGWPFPATEVKIADDGEILLRGPGLMTAYHDLPDATAEALTPGGWFRTGDVGEIDADGFLRITDRKKDMFKTSQGKYVAPSAIDARFKGLCPYVSELVVYGEAKPYCVALVGLDAEAITEWAGRNGLTGRTFAEIARDEKTHAMIAEYLGVLNSELNRWEQIKDFAIAERELSIEAGDLTPSMKLRRKAVIEEFADRLTALYGSSNENSSPAS</sequence>
<evidence type="ECO:0000256" key="2">
    <source>
        <dbReference type="ARBA" id="ARBA00022840"/>
    </source>
</evidence>
<dbReference type="GO" id="GO:0004467">
    <property type="term" value="F:long-chain fatty acid-CoA ligase activity"/>
    <property type="evidence" value="ECO:0007669"/>
    <property type="project" value="TreeGrafter"/>
</dbReference>
<dbReference type="Pfam" id="PF00501">
    <property type="entry name" value="AMP-binding"/>
    <property type="match status" value="1"/>
</dbReference>
<dbReference type="PATRIC" id="fig|1324261.3.peg.3227"/>
<accession>A0A051TZA6</accession>
<evidence type="ECO:0000313" key="4">
    <source>
        <dbReference type="EMBL" id="KBZ62274.1"/>
    </source>
</evidence>
<dbReference type="CDD" id="cd05907">
    <property type="entry name" value="VL_LC_FACS_like"/>
    <property type="match status" value="1"/>
</dbReference>
<dbReference type="GO" id="GO:0016020">
    <property type="term" value="C:membrane"/>
    <property type="evidence" value="ECO:0007669"/>
    <property type="project" value="TreeGrafter"/>
</dbReference>
<comment type="caution">
    <text evidence="4">The sequence shown here is derived from an EMBL/GenBank/DDBJ whole genome shotgun (WGS) entry which is preliminary data.</text>
</comment>
<dbReference type="Proteomes" id="UP000025947">
    <property type="component" value="Unassembled WGS sequence"/>
</dbReference>
<keyword evidence="1" id="KW-0547">Nucleotide-binding</keyword>
<evidence type="ECO:0000256" key="1">
    <source>
        <dbReference type="ARBA" id="ARBA00022741"/>
    </source>
</evidence>
<dbReference type="Gene3D" id="3.40.50.12780">
    <property type="entry name" value="N-terminal domain of ligase-like"/>
    <property type="match status" value="1"/>
</dbReference>
<dbReference type="GO" id="GO:0005524">
    <property type="term" value="F:ATP binding"/>
    <property type="evidence" value="ECO:0007669"/>
    <property type="project" value="UniProtKB-KW"/>
</dbReference>